<keyword evidence="4" id="KW-1185">Reference proteome</keyword>
<organism evidence="3 4">
    <name type="scientific">Westerdykella ornata</name>
    <dbReference type="NCBI Taxonomy" id="318751"/>
    <lineage>
        <taxon>Eukaryota</taxon>
        <taxon>Fungi</taxon>
        <taxon>Dikarya</taxon>
        <taxon>Ascomycota</taxon>
        <taxon>Pezizomycotina</taxon>
        <taxon>Dothideomycetes</taxon>
        <taxon>Pleosporomycetidae</taxon>
        <taxon>Pleosporales</taxon>
        <taxon>Sporormiaceae</taxon>
        <taxon>Westerdykella</taxon>
    </lineage>
</organism>
<keyword evidence="2" id="KW-0472">Membrane</keyword>
<evidence type="ECO:0000256" key="2">
    <source>
        <dbReference type="SAM" id="Phobius"/>
    </source>
</evidence>
<dbReference type="AlphaFoldDB" id="A0A6A6JU88"/>
<dbReference type="InterPro" id="IPR026749">
    <property type="entry name" value="Tmem135"/>
</dbReference>
<accession>A0A6A6JU88</accession>
<sequence>MSSSQSSDAGSRSSSSSSKPERIDPILRNALRYTVSPREYQLLHQYLLSRTPPAVRKRTPAPRRYDAISKGSDDYNAAAIRASLRLAVVTFSSLKAWELITSKLLARGAAQQSPRRRTPAWKSPNVRLTCSLSLILLFHRLLRRFFLRLRESLLTNEARPFRRRNPRISRSLTSRMAPAIGSSLAGFFLAVYPGDQLRITIAIYVMTRALEFCYNYLEEQGYFKNRPKWFGSWMLMPVACGQLFHAFIFDRDCFPSTYANLLANNSPSYIQKRPEKYPKGLSWPTPFSIVDNVAQISRSRWPPFTSPILFPDTETLPKSLTAASPITSPAHPAIRSLSCALLHPSDPSCLRTYLSYWLQAFPKVARLFTIILTALSLPKYRAFLDSPISALNNLAKSILRMSVFISGAIGTSWGSICLFQHLLSRNFLPTQRFFFGGFLGGLWAYLVRQRGRSNFLYTARMSIDSFWKVGVKRGWWRGIKNGDVLLFTVSLAVVNVLYEIEPRSVNSGVARKGLGVLRGEGWVDRALLPKEEERKDD</sequence>
<protein>
    <recommendedName>
        <fullName evidence="5">Transmembrane protein 135 N-terminal domain-containing protein</fullName>
    </recommendedName>
</protein>
<feature type="transmembrane region" description="Helical" evidence="2">
    <location>
        <begin position="172"/>
        <end position="191"/>
    </location>
</feature>
<evidence type="ECO:0000256" key="1">
    <source>
        <dbReference type="SAM" id="MobiDB-lite"/>
    </source>
</evidence>
<dbReference type="OrthoDB" id="291792at2759"/>
<name>A0A6A6JU88_WESOR</name>
<evidence type="ECO:0000313" key="4">
    <source>
        <dbReference type="Proteomes" id="UP000800097"/>
    </source>
</evidence>
<evidence type="ECO:0000313" key="3">
    <source>
        <dbReference type="EMBL" id="KAF2280190.1"/>
    </source>
</evidence>
<evidence type="ECO:0008006" key="5">
    <source>
        <dbReference type="Google" id="ProtNLM"/>
    </source>
</evidence>
<dbReference type="PANTHER" id="PTHR12459:SF19">
    <property type="entry name" value="TRANSMEMBRANE PROTEIN 135 N-TERMINAL DOMAIN-CONTAINING PROTEIN"/>
    <property type="match status" value="1"/>
</dbReference>
<proteinExistence type="predicted"/>
<feature type="compositionally biased region" description="Low complexity" evidence="1">
    <location>
        <begin position="1"/>
        <end position="18"/>
    </location>
</feature>
<keyword evidence="2" id="KW-0812">Transmembrane</keyword>
<dbReference type="Proteomes" id="UP000800097">
    <property type="component" value="Unassembled WGS sequence"/>
</dbReference>
<feature type="transmembrane region" description="Helical" evidence="2">
    <location>
        <begin position="229"/>
        <end position="248"/>
    </location>
</feature>
<feature type="transmembrane region" description="Helical" evidence="2">
    <location>
        <begin position="398"/>
        <end position="423"/>
    </location>
</feature>
<dbReference type="PANTHER" id="PTHR12459">
    <property type="entry name" value="TRANSMEMBRANE PROTEIN 135-RELATED"/>
    <property type="match status" value="1"/>
</dbReference>
<gene>
    <name evidence="3" type="ORF">EI97DRAFT_411243</name>
</gene>
<dbReference type="EMBL" id="ML986485">
    <property type="protein sequence ID" value="KAF2280190.1"/>
    <property type="molecule type" value="Genomic_DNA"/>
</dbReference>
<dbReference type="GeneID" id="54549895"/>
<feature type="region of interest" description="Disordered" evidence="1">
    <location>
        <begin position="1"/>
        <end position="23"/>
    </location>
</feature>
<keyword evidence="2" id="KW-1133">Transmembrane helix</keyword>
<dbReference type="RefSeq" id="XP_033657728.1">
    <property type="nucleotide sequence ID" value="XM_033796720.1"/>
</dbReference>
<feature type="transmembrane region" description="Helical" evidence="2">
    <location>
        <begin position="429"/>
        <end position="447"/>
    </location>
</feature>
<reference evidence="3" key="1">
    <citation type="journal article" date="2020" name="Stud. Mycol.">
        <title>101 Dothideomycetes genomes: a test case for predicting lifestyles and emergence of pathogens.</title>
        <authorList>
            <person name="Haridas S."/>
            <person name="Albert R."/>
            <person name="Binder M."/>
            <person name="Bloem J."/>
            <person name="Labutti K."/>
            <person name="Salamov A."/>
            <person name="Andreopoulos B."/>
            <person name="Baker S."/>
            <person name="Barry K."/>
            <person name="Bills G."/>
            <person name="Bluhm B."/>
            <person name="Cannon C."/>
            <person name="Castanera R."/>
            <person name="Culley D."/>
            <person name="Daum C."/>
            <person name="Ezra D."/>
            <person name="Gonzalez J."/>
            <person name="Henrissat B."/>
            <person name="Kuo A."/>
            <person name="Liang C."/>
            <person name="Lipzen A."/>
            <person name="Lutzoni F."/>
            <person name="Magnuson J."/>
            <person name="Mondo S."/>
            <person name="Nolan M."/>
            <person name="Ohm R."/>
            <person name="Pangilinan J."/>
            <person name="Park H.-J."/>
            <person name="Ramirez L."/>
            <person name="Alfaro M."/>
            <person name="Sun H."/>
            <person name="Tritt A."/>
            <person name="Yoshinaga Y."/>
            <person name="Zwiers L.-H."/>
            <person name="Turgeon B."/>
            <person name="Goodwin S."/>
            <person name="Spatafora J."/>
            <person name="Crous P."/>
            <person name="Grigoriev I."/>
        </authorList>
    </citation>
    <scope>NUCLEOTIDE SEQUENCE</scope>
    <source>
        <strain evidence="3">CBS 379.55</strain>
    </source>
</reference>